<dbReference type="Gene3D" id="3.40.33.10">
    <property type="entry name" value="CAP"/>
    <property type="match status" value="1"/>
</dbReference>
<feature type="compositionally biased region" description="Polar residues" evidence="1">
    <location>
        <begin position="78"/>
        <end position="87"/>
    </location>
</feature>
<dbReference type="PANTHER" id="PTHR31157:SF1">
    <property type="entry name" value="SCP DOMAIN-CONTAINING PROTEIN"/>
    <property type="match status" value="1"/>
</dbReference>
<protein>
    <recommendedName>
        <fullName evidence="3">SCP domain-containing protein</fullName>
    </recommendedName>
</protein>
<feature type="domain" description="SCP" evidence="3">
    <location>
        <begin position="99"/>
        <end position="187"/>
    </location>
</feature>
<dbReference type="PANTHER" id="PTHR31157">
    <property type="entry name" value="SCP DOMAIN-CONTAINING PROTEIN"/>
    <property type="match status" value="1"/>
</dbReference>
<keyword evidence="2" id="KW-0732">Signal</keyword>
<dbReference type="Pfam" id="PF00188">
    <property type="entry name" value="CAP"/>
    <property type="match status" value="1"/>
</dbReference>
<evidence type="ECO:0000256" key="1">
    <source>
        <dbReference type="SAM" id="MobiDB-lite"/>
    </source>
</evidence>
<dbReference type="InterPro" id="IPR035940">
    <property type="entry name" value="CAP_sf"/>
</dbReference>
<dbReference type="CDD" id="cd05379">
    <property type="entry name" value="CAP_bacterial"/>
    <property type="match status" value="1"/>
</dbReference>
<dbReference type="Proteomes" id="UP000249451">
    <property type="component" value="Unassembled WGS sequence"/>
</dbReference>
<reference evidence="4 5" key="1">
    <citation type="submission" date="2017-11" db="EMBL/GenBank/DDBJ databases">
        <title>Infants hospitalized years apart are colonized by the same room-sourced microbial strains.</title>
        <authorList>
            <person name="Brooks B."/>
            <person name="Olm M.R."/>
            <person name="Firek B.A."/>
            <person name="Baker R."/>
            <person name="Thomas B.C."/>
            <person name="Morowitz M.J."/>
            <person name="Banfield J.F."/>
        </authorList>
    </citation>
    <scope>NUCLEOTIDE SEQUENCE [LARGE SCALE GENOMIC DNA]</scope>
    <source>
        <strain evidence="4">S2_012_000_R3_87</strain>
    </source>
</reference>
<evidence type="ECO:0000259" key="3">
    <source>
        <dbReference type="Pfam" id="PF00188"/>
    </source>
</evidence>
<proteinExistence type="predicted"/>
<gene>
    <name evidence="4" type="ORF">DI609_00675</name>
</gene>
<dbReference type="AlphaFoldDB" id="A0A2W5BCL8"/>
<accession>A0A2W5BCL8</accession>
<feature type="signal peptide" evidence="2">
    <location>
        <begin position="1"/>
        <end position="24"/>
    </location>
</feature>
<feature type="region of interest" description="Disordered" evidence="1">
    <location>
        <begin position="67"/>
        <end position="87"/>
    </location>
</feature>
<feature type="compositionally biased region" description="Basic and acidic residues" evidence="1">
    <location>
        <begin position="67"/>
        <end position="76"/>
    </location>
</feature>
<dbReference type="EMBL" id="QFNY01000007">
    <property type="protein sequence ID" value="PZP03613.1"/>
    <property type="molecule type" value="Genomic_DNA"/>
</dbReference>
<dbReference type="InterPro" id="IPR014044">
    <property type="entry name" value="CAP_dom"/>
</dbReference>
<evidence type="ECO:0000256" key="2">
    <source>
        <dbReference type="SAM" id="SignalP"/>
    </source>
</evidence>
<name>A0A2W5BCL8_9CORY</name>
<comment type="caution">
    <text evidence="4">The sequence shown here is derived from an EMBL/GenBank/DDBJ whole genome shotgun (WGS) entry which is preliminary data.</text>
</comment>
<sequence>MNRRAVAASAVALMALTTPAVAHADTRSIDPEKLEQLSQMSSLPSLPDLSELTRGEGLPALAEALKNRGKEKDEPKTTPATPDTQQQLTDEQIAAQVTDYINDYRESQGVKRLNTDEALATDAHQWAKTMKVKQNLDHPDMISFRENVAFNRAGATKAVDQWKTSTGHNTNMLAEDVTSIGVGITRGPLSITDDKGQTTNYGEGTFVVLRMR</sequence>
<evidence type="ECO:0000313" key="4">
    <source>
        <dbReference type="EMBL" id="PZP03613.1"/>
    </source>
</evidence>
<organism evidence="4 5">
    <name type="scientific">Corynebacterium urealyticum</name>
    <dbReference type="NCBI Taxonomy" id="43771"/>
    <lineage>
        <taxon>Bacteria</taxon>
        <taxon>Bacillati</taxon>
        <taxon>Actinomycetota</taxon>
        <taxon>Actinomycetes</taxon>
        <taxon>Mycobacteriales</taxon>
        <taxon>Corynebacteriaceae</taxon>
        <taxon>Corynebacterium</taxon>
    </lineage>
</organism>
<feature type="chain" id="PRO_5015963466" description="SCP domain-containing protein" evidence="2">
    <location>
        <begin position="25"/>
        <end position="212"/>
    </location>
</feature>
<evidence type="ECO:0000313" key="5">
    <source>
        <dbReference type="Proteomes" id="UP000249451"/>
    </source>
</evidence>
<dbReference type="SUPFAM" id="SSF55797">
    <property type="entry name" value="PR-1-like"/>
    <property type="match status" value="1"/>
</dbReference>